<accession>A0AA49A6J6</accession>
<evidence type="ECO:0000256" key="1">
    <source>
        <dbReference type="SAM" id="MobiDB-lite"/>
    </source>
</evidence>
<dbReference type="Pfam" id="PF13511">
    <property type="entry name" value="DUF4124"/>
    <property type="match status" value="1"/>
</dbReference>
<dbReference type="Proteomes" id="UP000662888">
    <property type="component" value="Chromosome"/>
</dbReference>
<feature type="signal peptide" evidence="2">
    <location>
        <begin position="1"/>
        <end position="19"/>
    </location>
</feature>
<protein>
    <submittedName>
        <fullName evidence="4">DUF4124 domain-containing protein</fullName>
    </submittedName>
</protein>
<gene>
    <name evidence="4" type="ORF">IV454_22715</name>
</gene>
<feature type="region of interest" description="Disordered" evidence="1">
    <location>
        <begin position="76"/>
        <end position="97"/>
    </location>
</feature>
<feature type="domain" description="DUF4124" evidence="3">
    <location>
        <begin position="9"/>
        <end position="60"/>
    </location>
</feature>
<evidence type="ECO:0000313" key="4">
    <source>
        <dbReference type="EMBL" id="QPI48334.1"/>
    </source>
</evidence>
<evidence type="ECO:0000259" key="3">
    <source>
        <dbReference type="Pfam" id="PF13511"/>
    </source>
</evidence>
<proteinExistence type="predicted"/>
<dbReference type="InterPro" id="IPR025392">
    <property type="entry name" value="DUF4124"/>
</dbReference>
<keyword evidence="5" id="KW-1185">Reference proteome</keyword>
<feature type="chain" id="PRO_5045901574" evidence="2">
    <location>
        <begin position="20"/>
        <end position="150"/>
    </location>
</feature>
<dbReference type="RefSeq" id="WP_206087964.1">
    <property type="nucleotide sequence ID" value="NZ_CP065053.1"/>
</dbReference>
<feature type="compositionally biased region" description="Low complexity" evidence="1">
    <location>
        <begin position="84"/>
        <end position="97"/>
    </location>
</feature>
<evidence type="ECO:0000256" key="2">
    <source>
        <dbReference type="SAM" id="SignalP"/>
    </source>
</evidence>
<sequence length="150" mass="15864">MLHPLHILALCALGGAAQAGPVYKCSAAGKVVYADQPCADGNATQLDAAPAPAADPNAARELRRQKDLLARLQKERANRDTMHAQAARADASANRAAAARQARCAGMQQQQSREQQHLMAEAAKAGGMGKAQRDLRAQQMARAVDAACRR</sequence>
<reference evidence="4 5" key="1">
    <citation type="submission" date="2020-11" db="EMBL/GenBank/DDBJ databases">
        <authorList>
            <person name="Sun Q."/>
        </authorList>
    </citation>
    <scope>NUCLEOTIDE SEQUENCE [LARGE SCALE GENOMIC DNA]</scope>
    <source>
        <strain evidence="4 5">P8398</strain>
    </source>
</reference>
<name>A0AA49A6J6_9BURK</name>
<evidence type="ECO:0000313" key="5">
    <source>
        <dbReference type="Proteomes" id="UP000662888"/>
    </source>
</evidence>
<organism evidence="4 5">
    <name type="scientific">Massilia antarctica</name>
    <dbReference type="NCBI Taxonomy" id="2765360"/>
    <lineage>
        <taxon>Bacteria</taxon>
        <taxon>Pseudomonadati</taxon>
        <taxon>Pseudomonadota</taxon>
        <taxon>Betaproteobacteria</taxon>
        <taxon>Burkholderiales</taxon>
        <taxon>Oxalobacteraceae</taxon>
        <taxon>Telluria group</taxon>
        <taxon>Massilia</taxon>
    </lineage>
</organism>
<dbReference type="EMBL" id="CP065053">
    <property type="protein sequence ID" value="QPI48334.1"/>
    <property type="molecule type" value="Genomic_DNA"/>
</dbReference>
<keyword evidence="2" id="KW-0732">Signal</keyword>